<evidence type="ECO:0000256" key="2">
    <source>
        <dbReference type="ARBA" id="ARBA00022692"/>
    </source>
</evidence>
<dbReference type="Proteomes" id="UP000256269">
    <property type="component" value="Unassembled WGS sequence"/>
</dbReference>
<comment type="subcellular location">
    <subcellularLocation>
        <location evidence="1">Membrane</location>
        <topology evidence="1">Multi-pass membrane protein</topology>
    </subcellularLocation>
</comment>
<keyword evidence="7" id="KW-0378">Hydrolase</keyword>
<dbReference type="GO" id="GO:0006508">
    <property type="term" value="P:proteolysis"/>
    <property type="evidence" value="ECO:0007669"/>
    <property type="project" value="UniProtKB-KW"/>
</dbReference>
<feature type="transmembrane region" description="Helical" evidence="5">
    <location>
        <begin position="194"/>
        <end position="211"/>
    </location>
</feature>
<feature type="transmembrane region" description="Helical" evidence="5">
    <location>
        <begin position="135"/>
        <end position="157"/>
    </location>
</feature>
<gene>
    <name evidence="7" type="ORF">BCF44_114278</name>
</gene>
<feature type="domain" description="Peptidase S54 rhomboid" evidence="6">
    <location>
        <begin position="77"/>
        <end position="209"/>
    </location>
</feature>
<dbReference type="GO" id="GO:0016020">
    <property type="term" value="C:membrane"/>
    <property type="evidence" value="ECO:0007669"/>
    <property type="project" value="UniProtKB-SubCell"/>
</dbReference>
<organism evidence="7 8">
    <name type="scientific">Kutzneria buriramensis</name>
    <dbReference type="NCBI Taxonomy" id="1045776"/>
    <lineage>
        <taxon>Bacteria</taxon>
        <taxon>Bacillati</taxon>
        <taxon>Actinomycetota</taxon>
        <taxon>Actinomycetes</taxon>
        <taxon>Pseudonocardiales</taxon>
        <taxon>Pseudonocardiaceae</taxon>
        <taxon>Kutzneria</taxon>
    </lineage>
</organism>
<dbReference type="GO" id="GO:0004252">
    <property type="term" value="F:serine-type endopeptidase activity"/>
    <property type="evidence" value="ECO:0007669"/>
    <property type="project" value="InterPro"/>
</dbReference>
<comment type="caution">
    <text evidence="7">The sequence shown here is derived from an EMBL/GenBank/DDBJ whole genome shotgun (WGS) entry which is preliminary data.</text>
</comment>
<proteinExistence type="predicted"/>
<evidence type="ECO:0000259" key="6">
    <source>
        <dbReference type="Pfam" id="PF01694"/>
    </source>
</evidence>
<dbReference type="Pfam" id="PF01694">
    <property type="entry name" value="Rhomboid"/>
    <property type="match status" value="1"/>
</dbReference>
<keyword evidence="3 5" id="KW-1133">Transmembrane helix</keyword>
<feature type="transmembrane region" description="Helical" evidence="5">
    <location>
        <begin position="164"/>
        <end position="182"/>
    </location>
</feature>
<evidence type="ECO:0000313" key="7">
    <source>
        <dbReference type="EMBL" id="REH38253.1"/>
    </source>
</evidence>
<keyword evidence="7" id="KW-0645">Protease</keyword>
<dbReference type="PANTHER" id="PTHR43731">
    <property type="entry name" value="RHOMBOID PROTEASE"/>
    <property type="match status" value="1"/>
</dbReference>
<evidence type="ECO:0000256" key="1">
    <source>
        <dbReference type="ARBA" id="ARBA00004141"/>
    </source>
</evidence>
<dbReference type="Gene3D" id="1.20.1540.10">
    <property type="entry name" value="Rhomboid-like"/>
    <property type="match status" value="1"/>
</dbReference>
<protein>
    <submittedName>
        <fullName evidence="7">Membrane associated rhomboid family serine protease</fullName>
    </submittedName>
</protein>
<dbReference type="AlphaFoldDB" id="A0A3E0H5R8"/>
<evidence type="ECO:0000313" key="8">
    <source>
        <dbReference type="Proteomes" id="UP000256269"/>
    </source>
</evidence>
<accession>A0A3E0H5R8</accession>
<dbReference type="EMBL" id="QUNO01000014">
    <property type="protein sequence ID" value="REH38253.1"/>
    <property type="molecule type" value="Genomic_DNA"/>
</dbReference>
<dbReference type="SUPFAM" id="SSF144091">
    <property type="entry name" value="Rhomboid-like"/>
    <property type="match status" value="1"/>
</dbReference>
<evidence type="ECO:0000256" key="3">
    <source>
        <dbReference type="ARBA" id="ARBA00022989"/>
    </source>
</evidence>
<keyword evidence="4 5" id="KW-0472">Membrane</keyword>
<dbReference type="InterPro" id="IPR050925">
    <property type="entry name" value="Rhomboid_protease_S54"/>
</dbReference>
<dbReference type="OrthoDB" id="465874at2"/>
<reference evidence="7 8" key="1">
    <citation type="submission" date="2018-08" db="EMBL/GenBank/DDBJ databases">
        <title>Genomic Encyclopedia of Archaeal and Bacterial Type Strains, Phase II (KMG-II): from individual species to whole genera.</title>
        <authorList>
            <person name="Goeker M."/>
        </authorList>
    </citation>
    <scope>NUCLEOTIDE SEQUENCE [LARGE SCALE GENOMIC DNA]</scope>
    <source>
        <strain evidence="7 8">DSM 45791</strain>
    </source>
</reference>
<dbReference type="PANTHER" id="PTHR43731:SF9">
    <property type="entry name" value="SLR1461 PROTEIN"/>
    <property type="match status" value="1"/>
</dbReference>
<dbReference type="InterPro" id="IPR022764">
    <property type="entry name" value="Peptidase_S54_rhomboid_dom"/>
</dbReference>
<feature type="transmembrane region" description="Helical" evidence="5">
    <location>
        <begin position="32"/>
        <end position="49"/>
    </location>
</feature>
<sequence>MPTSGPTLGYVATLPVPSAPGKPVNRVLPPQPLRSAVVIGGFTVLLYLVELVNSAFFHGSLASYGIVSHRVTGLPGVIWAPLLHVSWQHLFSNTLPVLLFGFLAMAIGVRQWVAVTVVIWLISGLGVWLTESTGVSTVGASGIAFGWLMFLLVRGIFNRSLKQLAVAVILLFYWGSALWGLLPNVDPEISWQAHAFGALGGLLSAWLVAMANRPARTAGKVVA</sequence>
<evidence type="ECO:0000256" key="5">
    <source>
        <dbReference type="SAM" id="Phobius"/>
    </source>
</evidence>
<name>A0A3E0H5R8_9PSEU</name>
<dbReference type="InterPro" id="IPR035952">
    <property type="entry name" value="Rhomboid-like_sf"/>
</dbReference>
<evidence type="ECO:0000256" key="4">
    <source>
        <dbReference type="ARBA" id="ARBA00023136"/>
    </source>
</evidence>
<keyword evidence="8" id="KW-1185">Reference proteome</keyword>
<keyword evidence="2 5" id="KW-0812">Transmembrane</keyword>